<keyword evidence="6 7" id="KW-0472">Membrane</keyword>
<dbReference type="PANTHER" id="PTHR30188:SF4">
    <property type="entry name" value="PROTEIN TRIGALACTOSYLDIACYLGLYCEROL 1, CHLOROPLASTIC"/>
    <property type="match status" value="1"/>
</dbReference>
<keyword evidence="4 7" id="KW-0812">Transmembrane</keyword>
<evidence type="ECO:0008006" key="11">
    <source>
        <dbReference type="Google" id="ProtNLM"/>
    </source>
</evidence>
<dbReference type="STRING" id="502025.Hoch_1886"/>
<dbReference type="Proteomes" id="UP000001880">
    <property type="component" value="Chromosome"/>
</dbReference>
<name>D0LYW3_HALO1</name>
<dbReference type="Pfam" id="PF02405">
    <property type="entry name" value="MlaE"/>
    <property type="match status" value="1"/>
</dbReference>
<dbReference type="NCBIfam" id="TIGR00056">
    <property type="entry name" value="MlaE family lipid ABC transporter permease subunit"/>
    <property type="match status" value="1"/>
</dbReference>
<feature type="region of interest" description="Disordered" evidence="8">
    <location>
        <begin position="1"/>
        <end position="56"/>
    </location>
</feature>
<dbReference type="EMBL" id="CP001804">
    <property type="protein sequence ID" value="ACY14433.1"/>
    <property type="molecule type" value="Genomic_DNA"/>
</dbReference>
<dbReference type="InterPro" id="IPR003453">
    <property type="entry name" value="ABC_MlaE_roteobac"/>
</dbReference>
<organism evidence="9 10">
    <name type="scientific">Haliangium ochraceum (strain DSM 14365 / JCM 11303 / SMP-2)</name>
    <dbReference type="NCBI Taxonomy" id="502025"/>
    <lineage>
        <taxon>Bacteria</taxon>
        <taxon>Pseudomonadati</taxon>
        <taxon>Myxococcota</taxon>
        <taxon>Polyangia</taxon>
        <taxon>Haliangiales</taxon>
        <taxon>Kofleriaceae</taxon>
        <taxon>Haliangium</taxon>
    </lineage>
</organism>
<sequence>MSASTQERGSAATAGSGKDKADRDRDRDRDRAKADDKDGDKAGGNPAEATAEESEGGFKRAVFTGVRDAFAPVPRFLDRLGEHIILAVRALSWLPRRPLRLANYLDAAEYIGFGSLPIILLVGLFTGAVMALQSVFAFRDFGLESMVGGVTGKALATELAPVLAALMLTGRAAAGIATELGTMRISEQIDALESMAVNPIQFLVLPRLVAGFFMAPILTLIFFVIGMGGAYFVSVISEGVDHGQFVHNTKDILNFVDVLQGILKSAVFGFVVVLIGCYQGFFASGGGRGVGLGTTRAVVIGSVTVLITDYFLSILLLSILPGVSGGGG</sequence>
<keyword evidence="5 7" id="KW-1133">Transmembrane helix</keyword>
<dbReference type="InterPro" id="IPR030802">
    <property type="entry name" value="Permease_MalE"/>
</dbReference>
<evidence type="ECO:0000256" key="1">
    <source>
        <dbReference type="ARBA" id="ARBA00004141"/>
    </source>
</evidence>
<accession>D0LYW3</accession>
<dbReference type="GO" id="GO:0005548">
    <property type="term" value="F:phospholipid transporter activity"/>
    <property type="evidence" value="ECO:0007669"/>
    <property type="project" value="TreeGrafter"/>
</dbReference>
<dbReference type="KEGG" id="hoh:Hoch_1886"/>
<feature type="transmembrane region" description="Helical" evidence="7">
    <location>
        <begin position="297"/>
        <end position="320"/>
    </location>
</feature>
<feature type="transmembrane region" description="Helical" evidence="7">
    <location>
        <begin position="266"/>
        <end position="285"/>
    </location>
</feature>
<dbReference type="eggNOG" id="COG0767">
    <property type="taxonomic scope" value="Bacteria"/>
</dbReference>
<comment type="caution">
    <text evidence="7">Lacks conserved residue(s) required for the propagation of feature annotation.</text>
</comment>
<dbReference type="OrthoDB" id="9805022at2"/>
<reference evidence="9 10" key="1">
    <citation type="journal article" date="2010" name="Stand. Genomic Sci.">
        <title>Complete genome sequence of Haliangium ochraceum type strain (SMP-2).</title>
        <authorList>
            <consortium name="US DOE Joint Genome Institute (JGI-PGF)"/>
            <person name="Ivanova N."/>
            <person name="Daum C."/>
            <person name="Lang E."/>
            <person name="Abt B."/>
            <person name="Kopitz M."/>
            <person name="Saunders E."/>
            <person name="Lapidus A."/>
            <person name="Lucas S."/>
            <person name="Glavina Del Rio T."/>
            <person name="Nolan M."/>
            <person name="Tice H."/>
            <person name="Copeland A."/>
            <person name="Cheng J.F."/>
            <person name="Chen F."/>
            <person name="Bruce D."/>
            <person name="Goodwin L."/>
            <person name="Pitluck S."/>
            <person name="Mavromatis K."/>
            <person name="Pati A."/>
            <person name="Mikhailova N."/>
            <person name="Chen A."/>
            <person name="Palaniappan K."/>
            <person name="Land M."/>
            <person name="Hauser L."/>
            <person name="Chang Y.J."/>
            <person name="Jeffries C.D."/>
            <person name="Detter J.C."/>
            <person name="Brettin T."/>
            <person name="Rohde M."/>
            <person name="Goker M."/>
            <person name="Bristow J."/>
            <person name="Markowitz V."/>
            <person name="Eisen J.A."/>
            <person name="Hugenholtz P."/>
            <person name="Kyrpides N.C."/>
            <person name="Klenk H.P."/>
        </authorList>
    </citation>
    <scope>NUCLEOTIDE SEQUENCE [LARGE SCALE GENOMIC DNA]</scope>
    <source>
        <strain evidence="10">DSM 14365 / CIP 107738 / JCM 11303 / AJ 13395 / SMP-2</strain>
    </source>
</reference>
<evidence type="ECO:0000313" key="9">
    <source>
        <dbReference type="EMBL" id="ACY14433.1"/>
    </source>
</evidence>
<dbReference type="RefSeq" id="WP_012827041.1">
    <property type="nucleotide sequence ID" value="NC_013440.1"/>
</dbReference>
<dbReference type="HOGENOM" id="CLU_045686_1_1_7"/>
<evidence type="ECO:0000313" key="10">
    <source>
        <dbReference type="Proteomes" id="UP000001880"/>
    </source>
</evidence>
<proteinExistence type="inferred from homology"/>
<evidence type="ECO:0000256" key="7">
    <source>
        <dbReference type="RuleBase" id="RU362044"/>
    </source>
</evidence>
<evidence type="ECO:0000256" key="2">
    <source>
        <dbReference type="ARBA" id="ARBA00007556"/>
    </source>
</evidence>
<evidence type="ECO:0000256" key="6">
    <source>
        <dbReference type="ARBA" id="ARBA00023136"/>
    </source>
</evidence>
<keyword evidence="10" id="KW-1185">Reference proteome</keyword>
<dbReference type="GO" id="GO:0043190">
    <property type="term" value="C:ATP-binding cassette (ABC) transporter complex"/>
    <property type="evidence" value="ECO:0007669"/>
    <property type="project" value="InterPro"/>
</dbReference>
<dbReference type="AlphaFoldDB" id="D0LYW3"/>
<evidence type="ECO:0000256" key="4">
    <source>
        <dbReference type="ARBA" id="ARBA00022692"/>
    </source>
</evidence>
<gene>
    <name evidence="9" type="ordered locus">Hoch_1886</name>
</gene>
<evidence type="ECO:0000256" key="3">
    <source>
        <dbReference type="ARBA" id="ARBA00022448"/>
    </source>
</evidence>
<dbReference type="PANTHER" id="PTHR30188">
    <property type="entry name" value="ABC TRANSPORTER PERMEASE PROTEIN-RELATED"/>
    <property type="match status" value="1"/>
</dbReference>
<feature type="transmembrane region" description="Helical" evidence="7">
    <location>
        <begin position="110"/>
        <end position="132"/>
    </location>
</feature>
<protein>
    <recommendedName>
        <fullName evidence="11">ABC transporter permease</fullName>
    </recommendedName>
</protein>
<evidence type="ECO:0000256" key="5">
    <source>
        <dbReference type="ARBA" id="ARBA00022989"/>
    </source>
</evidence>
<evidence type="ECO:0000256" key="8">
    <source>
        <dbReference type="SAM" id="MobiDB-lite"/>
    </source>
</evidence>
<comment type="subcellular location">
    <subcellularLocation>
        <location evidence="1">Membrane</location>
        <topology evidence="1">Multi-pass membrane protein</topology>
    </subcellularLocation>
</comment>
<comment type="similarity">
    <text evidence="2 7">Belongs to the MlaE permease family.</text>
</comment>
<feature type="compositionally biased region" description="Basic and acidic residues" evidence="8">
    <location>
        <begin position="17"/>
        <end position="41"/>
    </location>
</feature>
<feature type="transmembrane region" description="Helical" evidence="7">
    <location>
        <begin position="208"/>
        <end position="233"/>
    </location>
</feature>
<keyword evidence="3" id="KW-0813">Transport</keyword>